<dbReference type="Pfam" id="PF13377">
    <property type="entry name" value="Peripla_BP_3"/>
    <property type="match status" value="1"/>
</dbReference>
<dbReference type="Gene3D" id="1.10.260.40">
    <property type="entry name" value="lambda repressor-like DNA-binding domains"/>
    <property type="match status" value="1"/>
</dbReference>
<dbReference type="RefSeq" id="WP_111215057.1">
    <property type="nucleotide sequence ID" value="NZ_POTY01000112.1"/>
</dbReference>
<dbReference type="InterPro" id="IPR000843">
    <property type="entry name" value="HTH_LacI"/>
</dbReference>
<dbReference type="Proteomes" id="UP000248924">
    <property type="component" value="Unassembled WGS sequence"/>
</dbReference>
<accession>A0A2W2F3F7</accession>
<dbReference type="CDD" id="cd06267">
    <property type="entry name" value="PBP1_LacI_sugar_binding-like"/>
    <property type="match status" value="1"/>
</dbReference>
<keyword evidence="7" id="KW-1185">Reference proteome</keyword>
<dbReference type="CDD" id="cd01392">
    <property type="entry name" value="HTH_LacI"/>
    <property type="match status" value="1"/>
</dbReference>
<keyword evidence="3" id="KW-0804">Transcription</keyword>
<dbReference type="SUPFAM" id="SSF53822">
    <property type="entry name" value="Periplasmic binding protein-like I"/>
    <property type="match status" value="1"/>
</dbReference>
<comment type="caution">
    <text evidence="6">The sequence shown here is derived from an EMBL/GenBank/DDBJ whole genome shotgun (WGS) entry which is preliminary data.</text>
</comment>
<dbReference type="PANTHER" id="PTHR30146:SF153">
    <property type="entry name" value="LACTOSE OPERON REPRESSOR"/>
    <property type="match status" value="1"/>
</dbReference>
<proteinExistence type="predicted"/>
<evidence type="ECO:0000313" key="7">
    <source>
        <dbReference type="Proteomes" id="UP000248924"/>
    </source>
</evidence>
<dbReference type="EMBL" id="POTY01000112">
    <property type="protein sequence ID" value="PZG16057.1"/>
    <property type="molecule type" value="Genomic_DNA"/>
</dbReference>
<gene>
    <name evidence="6" type="ORF">C1I95_18445</name>
</gene>
<reference evidence="6 7" key="1">
    <citation type="submission" date="2018-01" db="EMBL/GenBank/DDBJ databases">
        <title>Draft genome sequence of Jishengella sp. NA12.</title>
        <authorList>
            <person name="Sahin N."/>
            <person name="Ay H."/>
            <person name="Saygin H."/>
        </authorList>
    </citation>
    <scope>NUCLEOTIDE SEQUENCE [LARGE SCALE GENOMIC DNA]</scope>
    <source>
        <strain evidence="6 7">NA12</strain>
    </source>
</reference>
<dbReference type="PROSITE" id="PS00356">
    <property type="entry name" value="HTH_LACI_1"/>
    <property type="match status" value="1"/>
</dbReference>
<feature type="region of interest" description="Disordered" evidence="4">
    <location>
        <begin position="331"/>
        <end position="351"/>
    </location>
</feature>
<evidence type="ECO:0000256" key="4">
    <source>
        <dbReference type="SAM" id="MobiDB-lite"/>
    </source>
</evidence>
<dbReference type="InterPro" id="IPR010982">
    <property type="entry name" value="Lambda_DNA-bd_dom_sf"/>
</dbReference>
<protein>
    <submittedName>
        <fullName evidence="6">LacI family transcriptional regulator</fullName>
    </submittedName>
</protein>
<dbReference type="PANTHER" id="PTHR30146">
    <property type="entry name" value="LACI-RELATED TRANSCRIPTIONAL REPRESSOR"/>
    <property type="match status" value="1"/>
</dbReference>
<dbReference type="Pfam" id="PF00356">
    <property type="entry name" value="LacI"/>
    <property type="match status" value="1"/>
</dbReference>
<dbReference type="InterPro" id="IPR046335">
    <property type="entry name" value="LacI/GalR-like_sensor"/>
</dbReference>
<evidence type="ECO:0000256" key="1">
    <source>
        <dbReference type="ARBA" id="ARBA00023015"/>
    </source>
</evidence>
<keyword evidence="2" id="KW-0238">DNA-binding</keyword>
<name>A0A2W2F3F7_9ACTN</name>
<dbReference type="GO" id="GO:0000976">
    <property type="term" value="F:transcription cis-regulatory region binding"/>
    <property type="evidence" value="ECO:0007669"/>
    <property type="project" value="TreeGrafter"/>
</dbReference>
<dbReference type="InterPro" id="IPR028082">
    <property type="entry name" value="Peripla_BP_I"/>
</dbReference>
<dbReference type="SUPFAM" id="SSF47413">
    <property type="entry name" value="lambda repressor-like DNA-binding domains"/>
    <property type="match status" value="1"/>
</dbReference>
<evidence type="ECO:0000256" key="2">
    <source>
        <dbReference type="ARBA" id="ARBA00023125"/>
    </source>
</evidence>
<dbReference type="OrthoDB" id="252678at2"/>
<organism evidence="6 7">
    <name type="scientific">Micromonospora craterilacus</name>
    <dbReference type="NCBI Taxonomy" id="1655439"/>
    <lineage>
        <taxon>Bacteria</taxon>
        <taxon>Bacillati</taxon>
        <taxon>Actinomycetota</taxon>
        <taxon>Actinomycetes</taxon>
        <taxon>Micromonosporales</taxon>
        <taxon>Micromonosporaceae</taxon>
        <taxon>Micromonospora</taxon>
    </lineage>
</organism>
<evidence type="ECO:0000313" key="6">
    <source>
        <dbReference type="EMBL" id="PZG16057.1"/>
    </source>
</evidence>
<dbReference type="Gene3D" id="3.40.50.2300">
    <property type="match status" value="2"/>
</dbReference>
<feature type="domain" description="HTH lacI-type" evidence="5">
    <location>
        <begin position="2"/>
        <end position="56"/>
    </location>
</feature>
<dbReference type="AlphaFoldDB" id="A0A2W2F3F7"/>
<sequence>MVTIGDVARAAGVSRSTASYALSGRRAISLEVRQRVQEAVRALGYTPNAGARALATSQTMVIGLLAQLLEGEFAPAMLQYMLGVSDAGRELGYDTLLITEADGAHALRRITDSRMVDGLVLLNVAHQDVRLPVLRAAPQPGALVGLPGDCSGVDVFDLDFEEAGRAMVDHLHRLGHREIILISQPELVVQRGGAWVWRLRNAALEQAQRHGMVLHAVFGESRQPAVGRSLNAVLDTYPGATGLLIDNEAAAAALPMVLHLRGLQVPRDMSVIGRYSDEFAQIFSLPYSSIDSAPDRLGRLAVRQLVRRIATESESEEPYVLRLIAPDFVDRESTAPPRGQHRSGQYTGRHE</sequence>
<dbReference type="SMART" id="SM00354">
    <property type="entry name" value="HTH_LACI"/>
    <property type="match status" value="1"/>
</dbReference>
<evidence type="ECO:0000256" key="3">
    <source>
        <dbReference type="ARBA" id="ARBA00023163"/>
    </source>
</evidence>
<feature type="compositionally biased region" description="Polar residues" evidence="4">
    <location>
        <begin position="342"/>
        <end position="351"/>
    </location>
</feature>
<keyword evidence="1" id="KW-0805">Transcription regulation</keyword>
<dbReference type="PROSITE" id="PS50932">
    <property type="entry name" value="HTH_LACI_2"/>
    <property type="match status" value="1"/>
</dbReference>
<dbReference type="GO" id="GO:0003700">
    <property type="term" value="F:DNA-binding transcription factor activity"/>
    <property type="evidence" value="ECO:0007669"/>
    <property type="project" value="TreeGrafter"/>
</dbReference>
<evidence type="ECO:0000259" key="5">
    <source>
        <dbReference type="PROSITE" id="PS50932"/>
    </source>
</evidence>